<dbReference type="Pfam" id="PF08924">
    <property type="entry name" value="Rv2525c_GlyHyd-like"/>
    <property type="match status" value="1"/>
</dbReference>
<gene>
    <name evidence="4" type="ORF">SAMN04489727_6979</name>
</gene>
<evidence type="ECO:0000313" key="4">
    <source>
        <dbReference type="EMBL" id="SED22745.1"/>
    </source>
</evidence>
<feature type="domain" description="Peptidoglycan binding-like" evidence="2">
    <location>
        <begin position="236"/>
        <end position="275"/>
    </location>
</feature>
<dbReference type="InterPro" id="IPR017853">
    <property type="entry name" value="GH"/>
</dbReference>
<name>A0A1H4YYS8_9PSEU</name>
<feature type="domain" description="Peptidoglycan binding-like" evidence="2">
    <location>
        <begin position="78"/>
        <end position="134"/>
    </location>
</feature>
<reference evidence="5" key="1">
    <citation type="submission" date="2016-10" db="EMBL/GenBank/DDBJ databases">
        <authorList>
            <person name="Varghese N."/>
            <person name="Submissions S."/>
        </authorList>
    </citation>
    <scope>NUCLEOTIDE SEQUENCE [LARGE SCALE GENOMIC DNA]</scope>
    <source>
        <strain evidence="5">DSM 44544</strain>
    </source>
</reference>
<dbReference type="RefSeq" id="WP_091315420.1">
    <property type="nucleotide sequence ID" value="NZ_FNSO01000004.1"/>
</dbReference>
<feature type="domain" description="Rv2525c-like glycoside hydrolase-like" evidence="3">
    <location>
        <begin position="302"/>
        <end position="485"/>
    </location>
</feature>
<keyword evidence="5" id="KW-1185">Reference proteome</keyword>
<evidence type="ECO:0000313" key="5">
    <source>
        <dbReference type="Proteomes" id="UP000199622"/>
    </source>
</evidence>
<dbReference type="SUPFAM" id="SSF47090">
    <property type="entry name" value="PGBD-like"/>
    <property type="match status" value="2"/>
</dbReference>
<dbReference type="OrthoDB" id="1795295at2"/>
<dbReference type="InterPro" id="IPR002477">
    <property type="entry name" value="Peptidoglycan-bd-like"/>
</dbReference>
<sequence length="504" mass="53636">MTSTVLFVQQWLNATYRDVAGYQPCPEDGVPGRATTFALVRALQHELGIAPLADNFGPSTLAALDLRGGVRRGEPASNLVRIVQSGLICRGYDVAALDGTFGKATDAAITAFTTDSGAAAPADGSFSPKLLKALLSLDSYRLAHDGDRQVRAVQQWLNGQYPARRDFFVGATDGRVSRDLVTAVSYAIQFELGMTDDNATGTFGPATRAGLKTHPVAEGDTGVWPRLYTASLVMNGYGSFTDVFDPGIAAATRRFQEFAALDVTGQGDFPTWALLMASNGDPDGPGAACDCATTITPARARALYDTGYRLVGRYLDQRPESKLDKKIKPGELDVIFAAGLKVFPISQYAGDSLGYFTREQGRRDAADAHRAAAGYGFPHGTVIYFAVDFDATRADVDGNVVPYFEGVAAGLAAAGHRYRHGVYGARDVCTRVSERTHACFSFVAGMSTGYAGNKGFPLPENWAFNQVQTLWVGEGDGRIQIDKNTHRPGSDPGVASVTAPGANA</sequence>
<proteinExistence type="predicted"/>
<evidence type="ECO:0000259" key="2">
    <source>
        <dbReference type="Pfam" id="PF01471"/>
    </source>
</evidence>
<dbReference type="InterPro" id="IPR036366">
    <property type="entry name" value="PGBDSf"/>
</dbReference>
<dbReference type="EMBL" id="FNSO01000004">
    <property type="protein sequence ID" value="SED22745.1"/>
    <property type="molecule type" value="Genomic_DNA"/>
</dbReference>
<dbReference type="CDD" id="cd06418">
    <property type="entry name" value="GH25_BacA-like"/>
    <property type="match status" value="1"/>
</dbReference>
<dbReference type="STRING" id="208445.SAMN04489727_6979"/>
<dbReference type="InterPro" id="IPR036365">
    <property type="entry name" value="PGBD-like_sf"/>
</dbReference>
<accession>A0A1H4YYS8</accession>
<dbReference type="Gene3D" id="3.20.20.80">
    <property type="entry name" value="Glycosidases"/>
    <property type="match status" value="1"/>
</dbReference>
<organism evidence="4 5">
    <name type="scientific">Amycolatopsis tolypomycina</name>
    <dbReference type="NCBI Taxonomy" id="208445"/>
    <lineage>
        <taxon>Bacteria</taxon>
        <taxon>Bacillati</taxon>
        <taxon>Actinomycetota</taxon>
        <taxon>Actinomycetes</taxon>
        <taxon>Pseudonocardiales</taxon>
        <taxon>Pseudonocardiaceae</taxon>
        <taxon>Amycolatopsis</taxon>
    </lineage>
</organism>
<dbReference type="Gene3D" id="1.10.101.10">
    <property type="entry name" value="PGBD-like superfamily/PGBD"/>
    <property type="match status" value="2"/>
</dbReference>
<dbReference type="Pfam" id="PF01471">
    <property type="entry name" value="PG_binding_1"/>
    <property type="match status" value="2"/>
</dbReference>
<dbReference type="SUPFAM" id="SSF51445">
    <property type="entry name" value="(Trans)glycosidases"/>
    <property type="match status" value="1"/>
</dbReference>
<feature type="region of interest" description="Disordered" evidence="1">
    <location>
        <begin position="483"/>
        <end position="504"/>
    </location>
</feature>
<dbReference type="AlphaFoldDB" id="A0A1H4YYS8"/>
<evidence type="ECO:0000256" key="1">
    <source>
        <dbReference type="SAM" id="MobiDB-lite"/>
    </source>
</evidence>
<dbReference type="Proteomes" id="UP000199622">
    <property type="component" value="Unassembled WGS sequence"/>
</dbReference>
<dbReference type="InterPro" id="IPR015020">
    <property type="entry name" value="Rv2525c-like_Glyco_Hydro-like"/>
</dbReference>
<evidence type="ECO:0000259" key="3">
    <source>
        <dbReference type="Pfam" id="PF08924"/>
    </source>
</evidence>
<protein>
    <submittedName>
        <fullName evidence="4">Putative peptidoglycan binding domain-containing protein</fullName>
    </submittedName>
</protein>